<feature type="non-terminal residue" evidence="1">
    <location>
        <position position="1"/>
    </location>
</feature>
<sequence>PYFACRGYVSQSESWRAGQRIARQIGNGKEATVFHLGDHDPSGIDMTRDNRDRCEMFDALGVKVKRLALNMDQVDKWNPPPNPAKLTDSRCAKYMAEYGDESWELDALEPREIERLIERNIKKLVDMKAWKARAEEQARGQMLLGEVQDRWSEVVEFLDE</sequence>
<dbReference type="AlphaFoldDB" id="A0A0F9MSK6"/>
<organism evidence="1">
    <name type="scientific">marine sediment metagenome</name>
    <dbReference type="NCBI Taxonomy" id="412755"/>
    <lineage>
        <taxon>unclassified sequences</taxon>
        <taxon>metagenomes</taxon>
        <taxon>ecological metagenomes</taxon>
    </lineage>
</organism>
<evidence type="ECO:0000313" key="1">
    <source>
        <dbReference type="EMBL" id="KKM79670.1"/>
    </source>
</evidence>
<evidence type="ECO:0008006" key="2">
    <source>
        <dbReference type="Google" id="ProtNLM"/>
    </source>
</evidence>
<protein>
    <recommendedName>
        <fullName evidence="2">DUF2399 domain-containing protein</fullName>
    </recommendedName>
</protein>
<comment type="caution">
    <text evidence="1">The sequence shown here is derived from an EMBL/GenBank/DDBJ whole genome shotgun (WGS) entry which is preliminary data.</text>
</comment>
<proteinExistence type="predicted"/>
<reference evidence="1" key="1">
    <citation type="journal article" date="2015" name="Nature">
        <title>Complex archaea that bridge the gap between prokaryotes and eukaryotes.</title>
        <authorList>
            <person name="Spang A."/>
            <person name="Saw J.H."/>
            <person name="Jorgensen S.L."/>
            <person name="Zaremba-Niedzwiedzka K."/>
            <person name="Martijn J."/>
            <person name="Lind A.E."/>
            <person name="van Eijk R."/>
            <person name="Schleper C."/>
            <person name="Guy L."/>
            <person name="Ettema T.J."/>
        </authorList>
    </citation>
    <scope>NUCLEOTIDE SEQUENCE</scope>
</reference>
<accession>A0A0F9MSK6</accession>
<dbReference type="EMBL" id="LAZR01008302">
    <property type="protein sequence ID" value="KKM79670.1"/>
    <property type="molecule type" value="Genomic_DNA"/>
</dbReference>
<gene>
    <name evidence="1" type="ORF">LCGC14_1347500</name>
</gene>
<name>A0A0F9MSK6_9ZZZZ</name>